<proteinExistence type="predicted"/>
<organism evidence="1 2">
    <name type="scientific">Globodera rostochiensis</name>
    <name type="common">Golden nematode worm</name>
    <name type="synonym">Heterodera rostochiensis</name>
    <dbReference type="NCBI Taxonomy" id="31243"/>
    <lineage>
        <taxon>Eukaryota</taxon>
        <taxon>Metazoa</taxon>
        <taxon>Ecdysozoa</taxon>
        <taxon>Nematoda</taxon>
        <taxon>Chromadorea</taxon>
        <taxon>Rhabditida</taxon>
        <taxon>Tylenchina</taxon>
        <taxon>Tylenchomorpha</taxon>
        <taxon>Tylenchoidea</taxon>
        <taxon>Heteroderidae</taxon>
        <taxon>Heteroderinae</taxon>
        <taxon>Globodera</taxon>
    </lineage>
</organism>
<dbReference type="Proteomes" id="UP000887572">
    <property type="component" value="Unplaced"/>
</dbReference>
<accession>A0A914H3J7</accession>
<evidence type="ECO:0000313" key="2">
    <source>
        <dbReference type="WBParaSite" id="Gr19_v10_g13821.t1"/>
    </source>
</evidence>
<dbReference type="AlphaFoldDB" id="A0A914H3J7"/>
<evidence type="ECO:0000313" key="1">
    <source>
        <dbReference type="Proteomes" id="UP000887572"/>
    </source>
</evidence>
<reference evidence="2" key="1">
    <citation type="submission" date="2022-11" db="UniProtKB">
        <authorList>
            <consortium name="WormBaseParasite"/>
        </authorList>
    </citation>
    <scope>IDENTIFICATION</scope>
</reference>
<sequence>MSSHFICGKCAANGQRLVDAICAEADDSGCGDEVRRRFKAARTEIYWLLDHPNPGLLTEPIPQCVLKDTLLNAMNCLRMIYRLSQARVLLASDLNELECWTDAFYRLWLQLQSLDAARYPVRPKCICLLHTSSRLHDRFYSVLDQSAVTLILATRRKLLRS</sequence>
<keyword evidence="1" id="KW-1185">Reference proteome</keyword>
<dbReference type="WBParaSite" id="Gr19_v10_g13821.t1">
    <property type="protein sequence ID" value="Gr19_v10_g13821.t1"/>
    <property type="gene ID" value="Gr19_v10_g13821"/>
</dbReference>
<protein>
    <submittedName>
        <fullName evidence="2">Uncharacterized protein</fullName>
    </submittedName>
</protein>
<name>A0A914H3J7_GLORO</name>